<evidence type="ECO:0000256" key="3">
    <source>
        <dbReference type="ARBA" id="ARBA00022801"/>
    </source>
</evidence>
<dbReference type="AlphaFoldDB" id="A0A8K0CLZ6"/>
<dbReference type="Proteomes" id="UP000801492">
    <property type="component" value="Unassembled WGS sequence"/>
</dbReference>
<dbReference type="Pfam" id="PF04083">
    <property type="entry name" value="Abhydro_lipase"/>
    <property type="match status" value="1"/>
</dbReference>
<dbReference type="PANTHER" id="PTHR11005">
    <property type="entry name" value="LYSOSOMAL ACID LIPASE-RELATED"/>
    <property type="match status" value="1"/>
</dbReference>
<evidence type="ECO:0000256" key="4">
    <source>
        <dbReference type="ARBA" id="ARBA00022963"/>
    </source>
</evidence>
<feature type="active site" description="Charge relay system" evidence="8">
    <location>
        <position position="368"/>
    </location>
</feature>
<evidence type="ECO:0000256" key="6">
    <source>
        <dbReference type="ARBA" id="ARBA00023180"/>
    </source>
</evidence>
<dbReference type="InterPro" id="IPR006693">
    <property type="entry name" value="AB_hydrolase_lipase"/>
</dbReference>
<evidence type="ECO:0000256" key="5">
    <source>
        <dbReference type="ARBA" id="ARBA00023098"/>
    </source>
</evidence>
<accession>A0A8K0CLZ6</accession>
<comment type="caution">
    <text evidence="11">The sequence shown here is derived from an EMBL/GenBank/DDBJ whole genome shotgun (WGS) entry which is preliminary data.</text>
</comment>
<dbReference type="GO" id="GO:0016042">
    <property type="term" value="P:lipid catabolic process"/>
    <property type="evidence" value="ECO:0007669"/>
    <property type="project" value="UniProtKB-KW"/>
</dbReference>
<feature type="active site" description="Nucleophile" evidence="8">
    <location>
        <position position="194"/>
    </location>
</feature>
<organism evidence="11 12">
    <name type="scientific">Ignelater luminosus</name>
    <name type="common">Cucubano</name>
    <name type="synonym">Pyrophorus luminosus</name>
    <dbReference type="NCBI Taxonomy" id="2038154"/>
    <lineage>
        <taxon>Eukaryota</taxon>
        <taxon>Metazoa</taxon>
        <taxon>Ecdysozoa</taxon>
        <taxon>Arthropoda</taxon>
        <taxon>Hexapoda</taxon>
        <taxon>Insecta</taxon>
        <taxon>Pterygota</taxon>
        <taxon>Neoptera</taxon>
        <taxon>Endopterygota</taxon>
        <taxon>Coleoptera</taxon>
        <taxon>Polyphaga</taxon>
        <taxon>Elateriformia</taxon>
        <taxon>Elateroidea</taxon>
        <taxon>Elateridae</taxon>
        <taxon>Agrypninae</taxon>
        <taxon>Pyrophorini</taxon>
        <taxon>Ignelater</taxon>
    </lineage>
</organism>
<evidence type="ECO:0000256" key="8">
    <source>
        <dbReference type="PIRSR" id="PIRSR000862-1"/>
    </source>
</evidence>
<evidence type="ECO:0000256" key="7">
    <source>
        <dbReference type="PIRNR" id="PIRNR000862"/>
    </source>
</evidence>
<evidence type="ECO:0000256" key="1">
    <source>
        <dbReference type="ARBA" id="ARBA00010701"/>
    </source>
</evidence>
<keyword evidence="2 9" id="KW-0732">Signal</keyword>
<dbReference type="GO" id="GO:0016788">
    <property type="term" value="F:hydrolase activity, acting on ester bonds"/>
    <property type="evidence" value="ECO:0007669"/>
    <property type="project" value="InterPro"/>
</dbReference>
<proteinExistence type="inferred from homology"/>
<keyword evidence="4 7" id="KW-0442">Lipid degradation</keyword>
<keyword evidence="6" id="KW-0325">Glycoprotein</keyword>
<reference evidence="11" key="1">
    <citation type="submission" date="2019-08" db="EMBL/GenBank/DDBJ databases">
        <title>The genome of the North American firefly Photinus pyralis.</title>
        <authorList>
            <consortium name="Photinus pyralis genome working group"/>
            <person name="Fallon T.R."/>
            <person name="Sander Lower S.E."/>
            <person name="Weng J.-K."/>
        </authorList>
    </citation>
    <scope>NUCLEOTIDE SEQUENCE</scope>
    <source>
        <strain evidence="11">TRF0915ILg1</strain>
        <tissue evidence="11">Whole body</tissue>
    </source>
</reference>
<dbReference type="PIRSF" id="PIRSF000862">
    <property type="entry name" value="Steryl_ester_lip"/>
    <property type="match status" value="1"/>
</dbReference>
<dbReference type="SUPFAM" id="SSF53474">
    <property type="entry name" value="alpha/beta-Hydrolases"/>
    <property type="match status" value="1"/>
</dbReference>
<protein>
    <recommendedName>
        <fullName evidence="7">Lipase</fullName>
    </recommendedName>
</protein>
<keyword evidence="5" id="KW-0443">Lipid metabolism</keyword>
<gene>
    <name evidence="11" type="ORF">ILUMI_16335</name>
</gene>
<dbReference type="InterPro" id="IPR025483">
    <property type="entry name" value="Lipase_euk"/>
</dbReference>
<feature type="chain" id="PRO_5035481459" description="Lipase" evidence="9">
    <location>
        <begin position="21"/>
        <end position="423"/>
    </location>
</feature>
<dbReference type="Gene3D" id="3.40.50.1820">
    <property type="entry name" value="alpha/beta hydrolase"/>
    <property type="match status" value="1"/>
</dbReference>
<evidence type="ECO:0000259" key="10">
    <source>
        <dbReference type="Pfam" id="PF04083"/>
    </source>
</evidence>
<dbReference type="OrthoDB" id="9974421at2759"/>
<dbReference type="FunFam" id="3.40.50.1820:FF:000021">
    <property type="entry name" value="Lipase"/>
    <property type="match status" value="1"/>
</dbReference>
<feature type="domain" description="Partial AB-hydrolase lipase" evidence="10">
    <location>
        <begin position="57"/>
        <end position="115"/>
    </location>
</feature>
<name>A0A8K0CLZ6_IGNLU</name>
<sequence>MYRFIVISVLLTTASSTVLGNFNVLHKTYDVKTVQQNYETFLETVPDSLKEDAHLLVPELIQKYGYPCERHTVISKDGYILELHRIPYGKDGPSENRPAVFVQHGLLSSSADWVIPGPEKGLPHVLVDHGYDVWLANARGNRYSRKHVTLHPRKDAKKFWNFSWHEIALDDVPTGVDYVRNITNQDKIFYIGHSQGTTVSYVMLSRMAAYNDKFRAVFTLAPSAYAKRAFSPLVRIISKFEKSLGFIANVIGLHEFAPRTEFVAQVGPILCGEESPLQILCINSLFAVCGFNYKQINTTLLPVFLGHTPAGAATKQLLHYAQLFNSGKFREWDYGMLGNLRHYGRLTPPDYVLKNVKAPLYIYYSGNDWLSNVQDVEQLASEVGNLQGKFMVLDKKFNHLDYVMGIDAPNLVYKRIISLMGRH</sequence>
<comment type="similarity">
    <text evidence="1 7">Belongs to the AB hydrolase superfamily. Lipase family.</text>
</comment>
<feature type="active site" description="Charge relay system" evidence="8">
    <location>
        <position position="399"/>
    </location>
</feature>
<evidence type="ECO:0000256" key="9">
    <source>
        <dbReference type="SAM" id="SignalP"/>
    </source>
</evidence>
<evidence type="ECO:0000313" key="12">
    <source>
        <dbReference type="Proteomes" id="UP000801492"/>
    </source>
</evidence>
<evidence type="ECO:0000256" key="2">
    <source>
        <dbReference type="ARBA" id="ARBA00022729"/>
    </source>
</evidence>
<dbReference type="InterPro" id="IPR029058">
    <property type="entry name" value="AB_hydrolase_fold"/>
</dbReference>
<feature type="signal peptide" evidence="9">
    <location>
        <begin position="1"/>
        <end position="20"/>
    </location>
</feature>
<keyword evidence="3 7" id="KW-0378">Hydrolase</keyword>
<keyword evidence="12" id="KW-1185">Reference proteome</keyword>
<dbReference type="EMBL" id="VTPC01061813">
    <property type="protein sequence ID" value="KAF2889838.1"/>
    <property type="molecule type" value="Genomic_DNA"/>
</dbReference>
<evidence type="ECO:0000313" key="11">
    <source>
        <dbReference type="EMBL" id="KAF2889838.1"/>
    </source>
</evidence>